<organism evidence="1 2">
    <name type="scientific">Eutrema salsugineum</name>
    <name type="common">Saltwater cress</name>
    <name type="synonym">Sisymbrium salsugineum</name>
    <dbReference type="NCBI Taxonomy" id="72664"/>
    <lineage>
        <taxon>Eukaryota</taxon>
        <taxon>Viridiplantae</taxon>
        <taxon>Streptophyta</taxon>
        <taxon>Embryophyta</taxon>
        <taxon>Tracheophyta</taxon>
        <taxon>Spermatophyta</taxon>
        <taxon>Magnoliopsida</taxon>
        <taxon>eudicotyledons</taxon>
        <taxon>Gunneridae</taxon>
        <taxon>Pentapetalae</taxon>
        <taxon>rosids</taxon>
        <taxon>malvids</taxon>
        <taxon>Brassicales</taxon>
        <taxon>Brassicaceae</taxon>
        <taxon>Eutremeae</taxon>
        <taxon>Eutrema</taxon>
    </lineage>
</organism>
<name>V4KIU5_EUTSA</name>
<evidence type="ECO:0000313" key="2">
    <source>
        <dbReference type="Proteomes" id="UP000030689"/>
    </source>
</evidence>
<dbReference type="AlphaFoldDB" id="V4KIU5"/>
<keyword evidence="2" id="KW-1185">Reference proteome</keyword>
<dbReference type="KEGG" id="eus:EUTSA_v10024001mg"/>
<sequence length="84" mass="9506">MISFSSSSHLLLFSKRFSLSRIWCDFILNKQRRQDPKLPFPSLSATGGGMGMSFVGDKGLHAKDSNWLALFRRFCALDGETDLY</sequence>
<dbReference type="Proteomes" id="UP000030689">
    <property type="component" value="Unassembled WGS sequence"/>
</dbReference>
<dbReference type="EMBL" id="KI517881">
    <property type="protein sequence ID" value="ESQ29827.1"/>
    <property type="molecule type" value="Genomic_DNA"/>
</dbReference>
<proteinExistence type="predicted"/>
<gene>
    <name evidence="1" type="ORF">EUTSA_v10024001mg</name>
</gene>
<protein>
    <submittedName>
        <fullName evidence="1">Uncharacterized protein</fullName>
    </submittedName>
</protein>
<accession>V4KIU5</accession>
<dbReference type="Gramene" id="ESQ29827">
    <property type="protein sequence ID" value="ESQ29827"/>
    <property type="gene ID" value="EUTSA_v10024001mg"/>
</dbReference>
<reference evidence="1 2" key="1">
    <citation type="journal article" date="2013" name="Front. Plant Sci.">
        <title>The Reference Genome of the Halophytic Plant Eutrema salsugineum.</title>
        <authorList>
            <person name="Yang R."/>
            <person name="Jarvis D.E."/>
            <person name="Chen H."/>
            <person name="Beilstein M.A."/>
            <person name="Grimwood J."/>
            <person name="Jenkins J."/>
            <person name="Shu S."/>
            <person name="Prochnik S."/>
            <person name="Xin M."/>
            <person name="Ma C."/>
            <person name="Schmutz J."/>
            <person name="Wing R.A."/>
            <person name="Mitchell-Olds T."/>
            <person name="Schumaker K.S."/>
            <person name="Wang X."/>
        </authorList>
    </citation>
    <scope>NUCLEOTIDE SEQUENCE [LARGE SCALE GENOMIC DNA]</scope>
</reference>
<evidence type="ECO:0000313" key="1">
    <source>
        <dbReference type="EMBL" id="ESQ29827.1"/>
    </source>
</evidence>